<dbReference type="Proteomes" id="UP000022910">
    <property type="component" value="Unassembled WGS sequence"/>
</dbReference>
<keyword evidence="2" id="KW-1185">Reference proteome</keyword>
<protein>
    <submittedName>
        <fullName evidence="1">Uncharacterized protein</fullName>
    </submittedName>
</protein>
<organism evidence="1 2">
    <name type="scientific">Rhizophagus irregularis (strain DAOM 197198w)</name>
    <name type="common">Glomus intraradices</name>
    <dbReference type="NCBI Taxonomy" id="1432141"/>
    <lineage>
        <taxon>Eukaryota</taxon>
        <taxon>Fungi</taxon>
        <taxon>Fungi incertae sedis</taxon>
        <taxon>Mucoromycota</taxon>
        <taxon>Glomeromycotina</taxon>
        <taxon>Glomeromycetes</taxon>
        <taxon>Glomerales</taxon>
        <taxon>Glomeraceae</taxon>
        <taxon>Rhizophagus</taxon>
    </lineage>
</organism>
<gene>
    <name evidence="1" type="ORF">RirG_072530</name>
</gene>
<dbReference type="EMBL" id="JEMT01015771">
    <property type="protein sequence ID" value="EXX72097.1"/>
    <property type="molecule type" value="Genomic_DNA"/>
</dbReference>
<dbReference type="HOGENOM" id="CLU_1769125_0_0_1"/>
<comment type="caution">
    <text evidence="1">The sequence shown here is derived from an EMBL/GenBank/DDBJ whole genome shotgun (WGS) entry which is preliminary data.</text>
</comment>
<evidence type="ECO:0000313" key="2">
    <source>
        <dbReference type="Proteomes" id="UP000022910"/>
    </source>
</evidence>
<dbReference type="AlphaFoldDB" id="A0A015JRC8"/>
<sequence>MNFFLFCSPYSDLQFKKRFIEIGPLDAEIFTKKRFFEPLKNGSIRQKCDLVIISPLLWVIYLDPLLMALKNEKKDPYRLVSPSAPATLSSTSCSPDVLEVNNLVFMDDSTLISSSKKEMEHMLMITEEFYHLNNTSTNHNKYFLATC</sequence>
<evidence type="ECO:0000313" key="1">
    <source>
        <dbReference type="EMBL" id="EXX72097.1"/>
    </source>
</evidence>
<name>A0A015JRC8_RHIIW</name>
<reference evidence="1 2" key="1">
    <citation type="submission" date="2014-02" db="EMBL/GenBank/DDBJ databases">
        <title>Single nucleus genome sequencing reveals high similarity among nuclei of an endomycorrhizal fungus.</title>
        <authorList>
            <person name="Lin K."/>
            <person name="Geurts R."/>
            <person name="Zhang Z."/>
            <person name="Limpens E."/>
            <person name="Saunders D.G."/>
            <person name="Mu D."/>
            <person name="Pang E."/>
            <person name="Cao H."/>
            <person name="Cha H."/>
            <person name="Lin T."/>
            <person name="Zhou Q."/>
            <person name="Shang Y."/>
            <person name="Li Y."/>
            <person name="Ivanov S."/>
            <person name="Sharma T."/>
            <person name="Velzen R.V."/>
            <person name="Ruijter N.D."/>
            <person name="Aanen D.K."/>
            <person name="Win J."/>
            <person name="Kamoun S."/>
            <person name="Bisseling T."/>
            <person name="Huang S."/>
        </authorList>
    </citation>
    <scope>NUCLEOTIDE SEQUENCE [LARGE SCALE GENOMIC DNA]</scope>
    <source>
        <strain evidence="2">DAOM197198w</strain>
    </source>
</reference>
<accession>A0A015JRC8</accession>
<proteinExistence type="predicted"/>